<evidence type="ECO:0000313" key="1">
    <source>
        <dbReference type="EMBL" id="QZE15077.1"/>
    </source>
</evidence>
<evidence type="ECO:0000313" key="2">
    <source>
        <dbReference type="Proteomes" id="UP000826212"/>
    </source>
</evidence>
<keyword evidence="2" id="KW-1185">Reference proteome</keyword>
<dbReference type="Proteomes" id="UP000826212">
    <property type="component" value="Chromosome"/>
</dbReference>
<reference evidence="1" key="1">
    <citation type="submission" date="2021-08" db="EMBL/GenBank/DDBJ databases">
        <title>Novel anaerobic bacterium isolated from sea squirt in East Sea, Republic of Korea.</title>
        <authorList>
            <person name="Nguyen T.H."/>
            <person name="Li Z."/>
            <person name="Lee Y.-J."/>
            <person name="Ko J."/>
            <person name="Kim S.-G."/>
        </authorList>
    </citation>
    <scope>NUCLEOTIDE SEQUENCE</scope>
    <source>
        <strain evidence="1">KCTC 25031</strain>
    </source>
</reference>
<name>A0AC61NNR5_9BACT</name>
<dbReference type="EMBL" id="CP081303">
    <property type="protein sequence ID" value="QZE15077.1"/>
    <property type="molecule type" value="Genomic_DNA"/>
</dbReference>
<protein>
    <submittedName>
        <fullName evidence="1">Uncharacterized protein</fullName>
    </submittedName>
</protein>
<proteinExistence type="predicted"/>
<gene>
    <name evidence="1" type="ORF">K4L44_04415</name>
</gene>
<organism evidence="1 2">
    <name type="scientific">Halosquirtibacter laminarini</name>
    <dbReference type="NCBI Taxonomy" id="3374600"/>
    <lineage>
        <taxon>Bacteria</taxon>
        <taxon>Pseudomonadati</taxon>
        <taxon>Bacteroidota</taxon>
        <taxon>Bacteroidia</taxon>
        <taxon>Marinilabiliales</taxon>
        <taxon>Prolixibacteraceae</taxon>
        <taxon>Halosquirtibacter</taxon>
    </lineage>
</organism>
<sequence length="76" mass="9094">MKRIEFIKRIVALREYQYLDVDILLTDSGKPICFHFNQDVSKEFEKLVSSNLKKLHFNAALKDKRYRASVFTINLW</sequence>
<accession>A0AC61NNR5</accession>